<dbReference type="GO" id="GO:0032446">
    <property type="term" value="P:protein modification by small protein conjugation"/>
    <property type="evidence" value="ECO:0007669"/>
    <property type="project" value="TreeGrafter"/>
</dbReference>
<dbReference type="GO" id="GO:0034727">
    <property type="term" value="P:piecemeal microautophagy of the nucleus"/>
    <property type="evidence" value="ECO:0007669"/>
    <property type="project" value="TreeGrafter"/>
</dbReference>
<evidence type="ECO:0000259" key="8">
    <source>
        <dbReference type="Pfam" id="PF00899"/>
    </source>
</evidence>
<evidence type="ECO:0000256" key="4">
    <source>
        <dbReference type="ARBA" id="ARBA00022927"/>
    </source>
</evidence>
<keyword evidence="7" id="KW-0963">Cytoplasm</keyword>
<dbReference type="FunFam" id="3.40.50.720:FF:000243">
    <property type="entry name" value="Ubiquitin-like modifier-activating enzyme ATG7"/>
    <property type="match status" value="1"/>
</dbReference>
<dbReference type="GO" id="GO:0019778">
    <property type="term" value="F:Atg12 activating enzyme activity"/>
    <property type="evidence" value="ECO:0007669"/>
    <property type="project" value="TreeGrafter"/>
</dbReference>
<dbReference type="InterPro" id="IPR032197">
    <property type="entry name" value="Atg7_N"/>
</dbReference>
<dbReference type="Gene3D" id="3.40.50.720">
    <property type="entry name" value="NAD(P)-binding Rossmann-like Domain"/>
    <property type="match status" value="1"/>
</dbReference>
<comment type="subunit">
    <text evidence="7">Homodimer.</text>
</comment>
<dbReference type="AlphaFoldDB" id="A0A8H5FSY4"/>
<sequence length="676" mass="73977">MVLVQFVPFASVVQPAFWHALSDLKIDALKLSDDAVDVSASYSVGRSVTDRESGKVIDLGCTISVGPDSFSSDTRPHPGNVLVRGSLKNFNTVEDFKSADKSALFNAHAQKIWDHVLSTRDSSLLNSFLLISFADLKKYKYYYWFAFPAFAAKPAWEIPNGWSPASDHFSPDSLSAIQAALRSRPTTLPFFLVHNTKIAPVEEYNSFFASVPSNEQTIAFIDPSADPANPGWPLRNLLAYLRALHPESTSTLRILCWRDVDLPPGGNWKSRFGVLTIGPSDADPTVRPSAVGWEKNPQGKLGPRIADLAPMMDPTRLANQAVDLNLKLMRWRILPSLDLEKISDTKCLLLGAGTLGCYVSRTLMGWGVRTITLVDSGRVSFSNPVRQPLFEFEDCLNGGAPKAECAASRLKKIFPGINATGHTLAIPMPGHPIPNTPSSLAQAKADVAKLEQLIDEHDVIFLLMDSRESRWLPTVVGAAKNKIVLNAALGFDTFLVMRHGARTSTATPTNQQRLGCYYCNDIVAPTDSLTDRTLDQMCTVTRPGLAPIAASTAVELLASLLQHPLGVNAPAPPPQSDSTKIPEDTNGTSILGSVPHQIRGFLAQFRNLPLVGAAYDKCTGCSETVLQAYEKEGFDMLLKAFNDQKYLESLTGLDKLFEEEDEAVLESVEWDEEDDF</sequence>
<dbReference type="EMBL" id="JAACJO010000022">
    <property type="protein sequence ID" value="KAF5347909.1"/>
    <property type="molecule type" value="Genomic_DNA"/>
</dbReference>
<dbReference type="NCBIfam" id="TIGR01381">
    <property type="entry name" value="E1_like_apg7"/>
    <property type="match status" value="1"/>
</dbReference>
<dbReference type="Pfam" id="PF16420">
    <property type="entry name" value="ATG7_N"/>
    <property type="match status" value="1"/>
</dbReference>
<accession>A0A8H5FSY4</accession>
<comment type="subcellular location">
    <subcellularLocation>
        <location evidence="7">Cytoplasm</location>
    </subcellularLocation>
    <subcellularLocation>
        <location evidence="7">Preautophagosomal structure</location>
    </subcellularLocation>
</comment>
<evidence type="ECO:0000256" key="6">
    <source>
        <dbReference type="PIRSR" id="PIRSR606285-1"/>
    </source>
</evidence>
<dbReference type="Gene3D" id="3.40.140.100">
    <property type="entry name" value="Ubiquitin-like modifier-activating enzyme ATG7 C-terminal domain"/>
    <property type="match status" value="1"/>
</dbReference>
<feature type="domain" description="THIF-type NAD/FAD binding fold" evidence="8">
    <location>
        <begin position="329"/>
        <end position="564"/>
    </location>
</feature>
<keyword evidence="11" id="KW-1185">Reference proteome</keyword>
<evidence type="ECO:0000256" key="2">
    <source>
        <dbReference type="ARBA" id="ARBA00017647"/>
    </source>
</evidence>
<comment type="caution">
    <text evidence="10">The sequence shown here is derived from an EMBL/GenBank/DDBJ whole genome shotgun (WGS) entry which is preliminary data.</text>
</comment>
<gene>
    <name evidence="10" type="ORF">D9756_010220</name>
</gene>
<protein>
    <recommendedName>
        <fullName evidence="2 7">Ubiquitin-like modifier-activating enzyme ATG7</fullName>
    </recommendedName>
    <alternativeName>
        <fullName evidence="7">Autophagy-related protein 7</fullName>
    </alternativeName>
</protein>
<dbReference type="PANTHER" id="PTHR10953">
    <property type="entry name" value="UBIQUITIN-ACTIVATING ENZYME E1"/>
    <property type="match status" value="1"/>
</dbReference>
<dbReference type="InterPro" id="IPR042522">
    <property type="entry name" value="Atg7_N_1"/>
</dbReference>
<dbReference type="GO" id="GO:0000422">
    <property type="term" value="P:autophagy of mitochondrion"/>
    <property type="evidence" value="ECO:0007669"/>
    <property type="project" value="TreeGrafter"/>
</dbReference>
<dbReference type="Gene3D" id="3.40.140.70">
    <property type="entry name" value="Ubiquitin-like modifier-activating enzyme ATG7 N-terminal domain"/>
    <property type="match status" value="1"/>
</dbReference>
<keyword evidence="5 7" id="KW-0072">Autophagy</keyword>
<dbReference type="GO" id="GO:0000045">
    <property type="term" value="P:autophagosome assembly"/>
    <property type="evidence" value="ECO:0007669"/>
    <property type="project" value="TreeGrafter"/>
</dbReference>
<keyword evidence="3 7" id="KW-0813">Transport</keyword>
<comment type="function">
    <text evidence="7">E1-like activating enzyme involved in the 2 ubiquitin-like systems required for cytoplasm to vacuole transport (Cvt) and autophagy. Activates ATG12 for its conjugation with ATG5 and ATG8 for its conjugation with phosphatidylethanolamine. Both systems are needed for the ATG8 association to Cvt vesicles and autophagosomes membranes. Autophagy is essential for maintenance of amino acid levels and protein synthesis under nitrogen starvation. Required for selective autophagic degradation of the nucleus (nucleophagy) as well as for mitophagy which contributes to regulate mitochondrial quantity and quality by eliminating the mitochondria to a basal level to fulfill cellular energy requirements and preventing excess ROS production.</text>
</comment>
<dbReference type="GO" id="GO:0019779">
    <property type="term" value="F:Atg8 activating enzyme activity"/>
    <property type="evidence" value="ECO:0007669"/>
    <property type="project" value="TreeGrafter"/>
</dbReference>
<evidence type="ECO:0000313" key="11">
    <source>
        <dbReference type="Proteomes" id="UP000559027"/>
    </source>
</evidence>
<keyword evidence="7" id="KW-0833">Ubl conjugation pathway</keyword>
<dbReference type="GO" id="GO:0015031">
    <property type="term" value="P:protein transport"/>
    <property type="evidence" value="ECO:0007669"/>
    <property type="project" value="UniProtKB-UniRule"/>
</dbReference>
<evidence type="ECO:0000256" key="5">
    <source>
        <dbReference type="ARBA" id="ARBA00023006"/>
    </source>
</evidence>
<dbReference type="Pfam" id="PF00899">
    <property type="entry name" value="ThiF"/>
    <property type="match status" value="1"/>
</dbReference>
<dbReference type="PANTHER" id="PTHR10953:SF3">
    <property type="entry name" value="UBIQUITIN-LIKE MODIFIER-ACTIVATING ENZYME ATG7"/>
    <property type="match status" value="1"/>
</dbReference>
<dbReference type="Proteomes" id="UP000559027">
    <property type="component" value="Unassembled WGS sequence"/>
</dbReference>
<dbReference type="InterPro" id="IPR000594">
    <property type="entry name" value="ThiF_NAD_FAD-bd"/>
</dbReference>
<dbReference type="InterPro" id="IPR045886">
    <property type="entry name" value="ThiF/MoeB/HesA"/>
</dbReference>
<evidence type="ECO:0000313" key="10">
    <source>
        <dbReference type="EMBL" id="KAF5347909.1"/>
    </source>
</evidence>
<proteinExistence type="inferred from homology"/>
<dbReference type="OrthoDB" id="338614at2759"/>
<dbReference type="SUPFAM" id="SSF69572">
    <property type="entry name" value="Activating enzymes of the ubiquitin-like proteins"/>
    <property type="match status" value="1"/>
</dbReference>
<evidence type="ECO:0000259" key="9">
    <source>
        <dbReference type="Pfam" id="PF16420"/>
    </source>
</evidence>
<keyword evidence="4 7" id="KW-0653">Protein transport</keyword>
<organism evidence="10 11">
    <name type="scientific">Leucocoprinus leucothites</name>
    <dbReference type="NCBI Taxonomy" id="201217"/>
    <lineage>
        <taxon>Eukaryota</taxon>
        <taxon>Fungi</taxon>
        <taxon>Dikarya</taxon>
        <taxon>Basidiomycota</taxon>
        <taxon>Agaricomycotina</taxon>
        <taxon>Agaricomycetes</taxon>
        <taxon>Agaricomycetidae</taxon>
        <taxon>Agaricales</taxon>
        <taxon>Agaricineae</taxon>
        <taxon>Agaricaceae</taxon>
        <taxon>Leucocoprinus</taxon>
    </lineage>
</organism>
<dbReference type="GO" id="GO:0000407">
    <property type="term" value="C:phagophore assembly site"/>
    <property type="evidence" value="ECO:0007669"/>
    <property type="project" value="UniProtKB-SubCell"/>
</dbReference>
<dbReference type="InterPro" id="IPR006285">
    <property type="entry name" value="Atg7"/>
</dbReference>
<dbReference type="CDD" id="cd01486">
    <property type="entry name" value="Apg7"/>
    <property type="match status" value="1"/>
</dbReference>
<feature type="domain" description="Ubiquitin-like modifier-activating enzyme Atg7 N-terminal" evidence="9">
    <location>
        <begin position="4"/>
        <end position="312"/>
    </location>
</feature>
<evidence type="ECO:0000256" key="3">
    <source>
        <dbReference type="ARBA" id="ARBA00022448"/>
    </source>
</evidence>
<dbReference type="GO" id="GO:0006995">
    <property type="term" value="P:cellular response to nitrogen starvation"/>
    <property type="evidence" value="ECO:0007669"/>
    <property type="project" value="TreeGrafter"/>
</dbReference>
<reference evidence="10 11" key="1">
    <citation type="journal article" date="2020" name="ISME J.">
        <title>Uncovering the hidden diversity of litter-decomposition mechanisms in mushroom-forming fungi.</title>
        <authorList>
            <person name="Floudas D."/>
            <person name="Bentzer J."/>
            <person name="Ahren D."/>
            <person name="Johansson T."/>
            <person name="Persson P."/>
            <person name="Tunlid A."/>
        </authorList>
    </citation>
    <scope>NUCLEOTIDE SEQUENCE [LARGE SCALE GENOMIC DNA]</scope>
    <source>
        <strain evidence="10 11">CBS 146.42</strain>
    </source>
</reference>
<dbReference type="InterPro" id="IPR035985">
    <property type="entry name" value="Ubiquitin-activating_enz"/>
</dbReference>
<evidence type="ECO:0000256" key="1">
    <source>
        <dbReference type="ARBA" id="ARBA00010931"/>
    </source>
</evidence>
<name>A0A8H5FSY4_9AGAR</name>
<dbReference type="InterPro" id="IPR042523">
    <property type="entry name" value="Atg7_N_2"/>
</dbReference>
<evidence type="ECO:0000256" key="7">
    <source>
        <dbReference type="RuleBase" id="RU366022"/>
    </source>
</evidence>
<comment type="similarity">
    <text evidence="1 7">Belongs to the ATG7 family.</text>
</comment>
<feature type="active site" description="Glycyl thioester intermediate" evidence="6">
    <location>
        <position position="538"/>
    </location>
</feature>